<feature type="domain" description="PPIase FKBP-type" evidence="11">
    <location>
        <begin position="7"/>
        <end position="86"/>
    </location>
</feature>
<evidence type="ECO:0000259" key="11">
    <source>
        <dbReference type="PROSITE" id="PS50059"/>
    </source>
</evidence>
<evidence type="ECO:0000256" key="9">
    <source>
        <dbReference type="PROSITE-ProRule" id="PRU00277"/>
    </source>
</evidence>
<keyword evidence="13" id="KW-1185">Reference proteome</keyword>
<gene>
    <name evidence="12" type="ORF">Dpep_1513</name>
</gene>
<reference evidence="12 13" key="1">
    <citation type="journal article" date="2010" name="Stand. Genomic Sci.">
        <title>Permanent draft genome sequence of Dethiosulfovibrio peptidovorans type strain (SEBR 4207).</title>
        <authorList>
            <person name="Labutti K."/>
            <person name="Mayilraj S."/>
            <person name="Clum A."/>
            <person name="Lucas S."/>
            <person name="Glavina Del Rio T."/>
            <person name="Nolan M."/>
            <person name="Tice H."/>
            <person name="Cheng J.F."/>
            <person name="Pitluck S."/>
            <person name="Liolios K."/>
            <person name="Ivanova N."/>
            <person name="Mavromatis K."/>
            <person name="Mikhailova N."/>
            <person name="Pati A."/>
            <person name="Goodwin L."/>
            <person name="Chen A."/>
            <person name="Palaniappan K."/>
            <person name="Land M."/>
            <person name="Hauser L."/>
            <person name="Chang Y.J."/>
            <person name="Jeffries C.D."/>
            <person name="Rohde M."/>
            <person name="Spring S."/>
            <person name="Goker M."/>
            <person name="Woyke T."/>
            <person name="Bristow J."/>
            <person name="Eisen J.A."/>
            <person name="Markowitz V."/>
            <person name="Hugenholtz P."/>
            <person name="Kyrpides N.C."/>
            <person name="Klenk H.P."/>
            <person name="Lapidus A."/>
        </authorList>
    </citation>
    <scope>NUCLEOTIDE SEQUENCE [LARGE SCALE GENOMIC DNA]</scope>
    <source>
        <strain evidence="12 13">DSM 11002</strain>
    </source>
</reference>
<keyword evidence="6" id="KW-0143">Chaperone</keyword>
<evidence type="ECO:0000256" key="6">
    <source>
        <dbReference type="ARBA" id="ARBA00023186"/>
    </source>
</evidence>
<evidence type="ECO:0000256" key="4">
    <source>
        <dbReference type="ARBA" id="ARBA00022490"/>
    </source>
</evidence>
<evidence type="ECO:0000256" key="1">
    <source>
        <dbReference type="ARBA" id="ARBA00000971"/>
    </source>
</evidence>
<dbReference type="Pfam" id="PF00254">
    <property type="entry name" value="FKBP_C"/>
    <property type="match status" value="1"/>
</dbReference>
<evidence type="ECO:0000256" key="8">
    <source>
        <dbReference type="ARBA" id="ARBA00037071"/>
    </source>
</evidence>
<organism evidence="12 13">
    <name type="scientific">Dethiosulfovibrio peptidovorans DSM 11002</name>
    <dbReference type="NCBI Taxonomy" id="469381"/>
    <lineage>
        <taxon>Bacteria</taxon>
        <taxon>Thermotogati</taxon>
        <taxon>Synergistota</taxon>
        <taxon>Synergistia</taxon>
        <taxon>Synergistales</taxon>
        <taxon>Dethiosulfovibrionaceae</taxon>
        <taxon>Dethiosulfovibrio</taxon>
    </lineage>
</organism>
<comment type="catalytic activity">
    <reaction evidence="1 9 10">
        <text>[protein]-peptidylproline (omega=180) = [protein]-peptidylproline (omega=0)</text>
        <dbReference type="Rhea" id="RHEA:16237"/>
        <dbReference type="Rhea" id="RHEA-COMP:10747"/>
        <dbReference type="Rhea" id="RHEA-COMP:10748"/>
        <dbReference type="ChEBI" id="CHEBI:83833"/>
        <dbReference type="ChEBI" id="CHEBI:83834"/>
        <dbReference type="EC" id="5.2.1.8"/>
    </reaction>
</comment>
<dbReference type="PaxDb" id="469381-Dpep_1513"/>
<dbReference type="Proteomes" id="UP000006427">
    <property type="component" value="Unassembled WGS sequence"/>
</dbReference>
<name>D2Z7U2_9BACT</name>
<keyword evidence="7 9" id="KW-0413">Isomerase</keyword>
<dbReference type="AlphaFoldDB" id="D2Z7U2"/>
<dbReference type="Gene3D" id="3.10.50.40">
    <property type="match status" value="1"/>
</dbReference>
<evidence type="ECO:0000256" key="7">
    <source>
        <dbReference type="ARBA" id="ARBA00023235"/>
    </source>
</evidence>
<proteinExistence type="inferred from homology"/>
<sequence length="146" mass="15472">MTKTTAGCHVKVHYTGTTKDGTVFDSSLERDPLAFTVGAGQMIAGFDEGVLGMSEGEEKTIVLPPEKAYGPRNEELLFAVGREQLPEGYEPSIGDQLSVTSAEGGVFPVTIAGLDEDVVTLDGNHRLAGEELTFKITMVEVVPAEG</sequence>
<comment type="caution">
    <text evidence="12">The sequence shown here is derived from an EMBL/GenBank/DDBJ whole genome shotgun (WGS) entry which is preliminary data.</text>
</comment>
<dbReference type="GO" id="GO:0005737">
    <property type="term" value="C:cytoplasm"/>
    <property type="evidence" value="ECO:0007669"/>
    <property type="project" value="UniProtKB-SubCell"/>
</dbReference>
<keyword evidence="5 9" id="KW-0697">Rotamase</keyword>
<dbReference type="PROSITE" id="PS50059">
    <property type="entry name" value="FKBP_PPIASE"/>
    <property type="match status" value="1"/>
</dbReference>
<accession>D2Z7U2</accession>
<comment type="subcellular location">
    <subcellularLocation>
        <location evidence="2">Cytoplasm</location>
    </subcellularLocation>
</comment>
<dbReference type="STRING" id="469381.Dpep_1513"/>
<comment type="function">
    <text evidence="8">Also involved in hydrogenase metallocenter assembly, probably by participating in the nickel insertion step. This function in hydrogenase biosynthesis requires chaperone activity and the presence of the metal-binding domain, but not PPIase activity.</text>
</comment>
<evidence type="ECO:0000256" key="5">
    <source>
        <dbReference type="ARBA" id="ARBA00023110"/>
    </source>
</evidence>
<dbReference type="RefSeq" id="WP_005661000.1">
    <property type="nucleotide sequence ID" value="NZ_ABTR02000001.1"/>
</dbReference>
<evidence type="ECO:0000256" key="2">
    <source>
        <dbReference type="ARBA" id="ARBA00004496"/>
    </source>
</evidence>
<dbReference type="eggNOG" id="COG1047">
    <property type="taxonomic scope" value="Bacteria"/>
</dbReference>
<protein>
    <recommendedName>
        <fullName evidence="10">Peptidyl-prolyl cis-trans isomerase</fullName>
        <ecNumber evidence="10">5.2.1.8</ecNumber>
    </recommendedName>
</protein>
<comment type="similarity">
    <text evidence="3 10">Belongs to the FKBP-type PPIase family.</text>
</comment>
<evidence type="ECO:0000256" key="3">
    <source>
        <dbReference type="ARBA" id="ARBA00006577"/>
    </source>
</evidence>
<dbReference type="EC" id="5.2.1.8" evidence="10"/>
<dbReference type="GO" id="GO:0042026">
    <property type="term" value="P:protein refolding"/>
    <property type="evidence" value="ECO:0007669"/>
    <property type="project" value="UniProtKB-ARBA"/>
</dbReference>
<dbReference type="InterPro" id="IPR001179">
    <property type="entry name" value="PPIase_FKBP_dom"/>
</dbReference>
<dbReference type="SUPFAM" id="SSF54534">
    <property type="entry name" value="FKBP-like"/>
    <property type="match status" value="1"/>
</dbReference>
<keyword evidence="4" id="KW-0963">Cytoplasm</keyword>
<dbReference type="PANTHER" id="PTHR47861:SF3">
    <property type="entry name" value="FKBP-TYPE PEPTIDYL-PROLYL CIS-TRANS ISOMERASE SLYD"/>
    <property type="match status" value="1"/>
</dbReference>
<evidence type="ECO:0000313" key="12">
    <source>
        <dbReference type="EMBL" id="EFC91539.1"/>
    </source>
</evidence>
<dbReference type="GO" id="GO:0003755">
    <property type="term" value="F:peptidyl-prolyl cis-trans isomerase activity"/>
    <property type="evidence" value="ECO:0007669"/>
    <property type="project" value="UniProtKB-UniRule"/>
</dbReference>
<dbReference type="OrthoDB" id="280278at2"/>
<dbReference type="PANTHER" id="PTHR47861">
    <property type="entry name" value="FKBP-TYPE PEPTIDYL-PROLYL CIS-TRANS ISOMERASE SLYD"/>
    <property type="match status" value="1"/>
</dbReference>
<evidence type="ECO:0000313" key="13">
    <source>
        <dbReference type="Proteomes" id="UP000006427"/>
    </source>
</evidence>
<dbReference type="InterPro" id="IPR046357">
    <property type="entry name" value="PPIase_dom_sf"/>
</dbReference>
<dbReference type="EMBL" id="ABTR02000001">
    <property type="protein sequence ID" value="EFC91539.1"/>
    <property type="molecule type" value="Genomic_DNA"/>
</dbReference>
<evidence type="ECO:0000256" key="10">
    <source>
        <dbReference type="RuleBase" id="RU003915"/>
    </source>
</evidence>